<reference evidence="2" key="1">
    <citation type="submission" date="2022-04" db="EMBL/GenBank/DDBJ databases">
        <title>Whole genome sequence of Sphaerotilus sp. FB-5.</title>
        <authorList>
            <person name="Takeda M."/>
            <person name="Narihara S."/>
            <person name="Akimoto M."/>
            <person name="Akimoto R."/>
            <person name="Nishiyashiki S."/>
            <person name="Murakami T."/>
        </authorList>
    </citation>
    <scope>NUCLEOTIDE SEQUENCE</scope>
    <source>
        <strain evidence="2">FB-5</strain>
    </source>
</reference>
<name>A0ABN6PQP3_9BURK</name>
<proteinExistence type="predicted"/>
<dbReference type="RefSeq" id="WP_251970147.1">
    <property type="nucleotide sequence ID" value="NZ_AP025730.1"/>
</dbReference>
<dbReference type="Proteomes" id="UP001057498">
    <property type="component" value="Chromosome"/>
</dbReference>
<sequence length="67" mass="7224">MRFWNPTLPHPIAPQAQPDAAPALPLNAHSAARAARLIGMLRPLPPAAVRHSTTDELPDASLSPHHR</sequence>
<evidence type="ECO:0000313" key="3">
    <source>
        <dbReference type="Proteomes" id="UP001057498"/>
    </source>
</evidence>
<gene>
    <name evidence="2" type="ORF">CATMQ487_38780</name>
</gene>
<evidence type="ECO:0000313" key="2">
    <source>
        <dbReference type="EMBL" id="BDI06908.1"/>
    </source>
</evidence>
<keyword evidence="3" id="KW-1185">Reference proteome</keyword>
<organism evidence="2 3">
    <name type="scientific">Sphaerotilus microaerophilus</name>
    <dbReference type="NCBI Taxonomy" id="2914710"/>
    <lineage>
        <taxon>Bacteria</taxon>
        <taxon>Pseudomonadati</taxon>
        <taxon>Pseudomonadota</taxon>
        <taxon>Betaproteobacteria</taxon>
        <taxon>Burkholderiales</taxon>
        <taxon>Sphaerotilaceae</taxon>
        <taxon>Sphaerotilus</taxon>
    </lineage>
</organism>
<accession>A0ABN6PQP3</accession>
<protein>
    <submittedName>
        <fullName evidence="2">Uncharacterized protein</fullName>
    </submittedName>
</protein>
<evidence type="ECO:0000256" key="1">
    <source>
        <dbReference type="SAM" id="MobiDB-lite"/>
    </source>
</evidence>
<feature type="region of interest" description="Disordered" evidence="1">
    <location>
        <begin position="1"/>
        <end position="21"/>
    </location>
</feature>
<dbReference type="EMBL" id="AP025730">
    <property type="protein sequence ID" value="BDI06908.1"/>
    <property type="molecule type" value="Genomic_DNA"/>
</dbReference>